<dbReference type="AlphaFoldDB" id="A0A918ARK6"/>
<comment type="caution">
    <text evidence="1">The sequence shown here is derived from an EMBL/GenBank/DDBJ whole genome shotgun (WGS) entry which is preliminary data.</text>
</comment>
<accession>A0A918ARK6</accession>
<gene>
    <name evidence="1" type="ORF">GCM10010185_54350</name>
</gene>
<evidence type="ECO:0000313" key="1">
    <source>
        <dbReference type="EMBL" id="GGP73975.1"/>
    </source>
</evidence>
<dbReference type="EMBL" id="BMRG01000014">
    <property type="protein sequence ID" value="GGP73975.1"/>
    <property type="molecule type" value="Genomic_DNA"/>
</dbReference>
<reference evidence="1" key="2">
    <citation type="submission" date="2020-09" db="EMBL/GenBank/DDBJ databases">
        <authorList>
            <person name="Sun Q."/>
            <person name="Ohkuma M."/>
        </authorList>
    </citation>
    <scope>NUCLEOTIDE SEQUENCE</scope>
    <source>
        <strain evidence="1">JCM 3313</strain>
    </source>
</reference>
<keyword evidence="2" id="KW-1185">Reference proteome</keyword>
<proteinExistence type="predicted"/>
<reference evidence="1" key="1">
    <citation type="journal article" date="2014" name="Int. J. Syst. Evol. Microbiol.">
        <title>Complete genome sequence of Corynebacterium casei LMG S-19264T (=DSM 44701T), isolated from a smear-ripened cheese.</title>
        <authorList>
            <consortium name="US DOE Joint Genome Institute (JGI-PGF)"/>
            <person name="Walter F."/>
            <person name="Albersmeier A."/>
            <person name="Kalinowski J."/>
            <person name="Ruckert C."/>
        </authorList>
    </citation>
    <scope>NUCLEOTIDE SEQUENCE</scope>
    <source>
        <strain evidence="1">JCM 3313</strain>
    </source>
</reference>
<organism evidence="1 2">
    <name type="scientific">Saccharothrix coeruleofusca</name>
    <dbReference type="NCBI Taxonomy" id="33919"/>
    <lineage>
        <taxon>Bacteria</taxon>
        <taxon>Bacillati</taxon>
        <taxon>Actinomycetota</taxon>
        <taxon>Actinomycetes</taxon>
        <taxon>Pseudonocardiales</taxon>
        <taxon>Pseudonocardiaceae</taxon>
        <taxon>Saccharothrix</taxon>
    </lineage>
</organism>
<evidence type="ECO:0000313" key="2">
    <source>
        <dbReference type="Proteomes" id="UP000639606"/>
    </source>
</evidence>
<protein>
    <submittedName>
        <fullName evidence="1">Uncharacterized protein</fullName>
    </submittedName>
</protein>
<name>A0A918ARK6_9PSEU</name>
<sequence length="96" mass="10024">MAAEVTTAEQVCRPRYFDGEAHLGGRVIVVGKAVEDLPGDAVVLTAAGYGDDSLLVLVPRGKDVRDAAGETTVAGTIGRFSHAEHANEFGLSERSV</sequence>
<dbReference type="Proteomes" id="UP000639606">
    <property type="component" value="Unassembled WGS sequence"/>
</dbReference>